<accession>A0ABV4A4D8</accession>
<keyword evidence="6" id="KW-1185">Reference proteome</keyword>
<evidence type="ECO:0000256" key="2">
    <source>
        <dbReference type="ARBA" id="ARBA00022679"/>
    </source>
</evidence>
<dbReference type="PANTHER" id="PTHR43300:SF11">
    <property type="entry name" value="ACETYLTRANSFERASE RV3034C-RELATED"/>
    <property type="match status" value="1"/>
</dbReference>
<dbReference type="EC" id="2.3.1.-" evidence="5"/>
<keyword evidence="2 5" id="KW-0808">Transferase</keyword>
<dbReference type="InterPro" id="IPR050179">
    <property type="entry name" value="Trans_hexapeptide_repeat"/>
</dbReference>
<dbReference type="Pfam" id="PF14602">
    <property type="entry name" value="Hexapep_2"/>
    <property type="match status" value="1"/>
</dbReference>
<evidence type="ECO:0000256" key="4">
    <source>
        <dbReference type="ARBA" id="ARBA00023315"/>
    </source>
</evidence>
<reference evidence="5 6" key="1">
    <citation type="submission" date="2024-03" db="EMBL/GenBank/DDBJ databases">
        <title>Role of Flies in the Dissemination of Carbapenem-Resistant Enterobacteriaceae (CRE): An Epidemiological and Genomic Study in China.</title>
        <authorList>
            <person name="Chen K."/>
            <person name="Zhang R."/>
            <person name="Chen S."/>
        </authorList>
    </citation>
    <scope>NUCLEOTIDE SEQUENCE [LARGE SCALE GENOMIC DNA]</scope>
    <source>
        <strain evidence="6">fly-313</strain>
    </source>
</reference>
<evidence type="ECO:0000313" key="6">
    <source>
        <dbReference type="Proteomes" id="UP001561463"/>
    </source>
</evidence>
<sequence>MIRFIKKNKKIYELIRGGYTFLLKIRYRAKNIDIRARILQPLHLSQDFVLGRYSFINKGCFIGPRVHCGNYVMFGPYVIIAGGDHDFTTVGQPMYFSGRQDIPTTKIGHDVWIGAHSCIKAGVNIGDGAIIGMGSVVVRDVPPFAIVAGNPAKFIRMRFNEHQISQHMNNISNDDKVVRNYCE</sequence>
<dbReference type="PROSITE" id="PS00101">
    <property type="entry name" value="HEXAPEP_TRANSFERASES"/>
    <property type="match status" value="1"/>
</dbReference>
<evidence type="ECO:0000313" key="5">
    <source>
        <dbReference type="EMBL" id="MEX9251083.1"/>
    </source>
</evidence>
<dbReference type="SUPFAM" id="SSF51161">
    <property type="entry name" value="Trimeric LpxA-like enzymes"/>
    <property type="match status" value="1"/>
</dbReference>
<proteinExistence type="inferred from homology"/>
<dbReference type="InterPro" id="IPR001451">
    <property type="entry name" value="Hexapep"/>
</dbReference>
<dbReference type="RefSeq" id="WP_369496489.1">
    <property type="nucleotide sequence ID" value="NZ_JBFZPZ010000001.1"/>
</dbReference>
<comment type="similarity">
    <text evidence="1">Belongs to the transferase hexapeptide repeat family.</text>
</comment>
<evidence type="ECO:0000256" key="3">
    <source>
        <dbReference type="ARBA" id="ARBA00022737"/>
    </source>
</evidence>
<protein>
    <submittedName>
        <fullName evidence="5">CatB-related O-acetyltransferase</fullName>
        <ecNumber evidence="5">2.3.1.-</ecNumber>
    </submittedName>
</protein>
<dbReference type="EMBL" id="JBFZPZ010000001">
    <property type="protein sequence ID" value="MEX9251083.1"/>
    <property type="molecule type" value="Genomic_DNA"/>
</dbReference>
<organism evidence="5 6">
    <name type="scientific">Pseudenterobacter timonensis</name>
    <dbReference type="NCBI Taxonomy" id="1755099"/>
    <lineage>
        <taxon>Bacteria</taxon>
        <taxon>Pseudomonadati</taxon>
        <taxon>Pseudomonadota</taxon>
        <taxon>Gammaproteobacteria</taxon>
        <taxon>Enterobacterales</taxon>
        <taxon>Enterobacteriaceae</taxon>
        <taxon>Pseudenterobacter</taxon>
    </lineage>
</organism>
<comment type="caution">
    <text evidence="5">The sequence shown here is derived from an EMBL/GenBank/DDBJ whole genome shotgun (WGS) entry which is preliminary data.</text>
</comment>
<name>A0ABV4A4D8_9ENTR</name>
<dbReference type="InterPro" id="IPR018357">
    <property type="entry name" value="Hexapep_transf_CS"/>
</dbReference>
<dbReference type="GO" id="GO:0016746">
    <property type="term" value="F:acyltransferase activity"/>
    <property type="evidence" value="ECO:0007669"/>
    <property type="project" value="UniProtKB-KW"/>
</dbReference>
<dbReference type="Gene3D" id="2.160.10.10">
    <property type="entry name" value="Hexapeptide repeat proteins"/>
    <property type="match status" value="1"/>
</dbReference>
<dbReference type="InterPro" id="IPR011004">
    <property type="entry name" value="Trimer_LpxA-like_sf"/>
</dbReference>
<gene>
    <name evidence="5" type="ORF">AB7Z85_00885</name>
</gene>
<dbReference type="Proteomes" id="UP001561463">
    <property type="component" value="Unassembled WGS sequence"/>
</dbReference>
<dbReference type="CDD" id="cd03349">
    <property type="entry name" value="LbH_XAT"/>
    <property type="match status" value="1"/>
</dbReference>
<keyword evidence="4 5" id="KW-0012">Acyltransferase</keyword>
<dbReference type="PANTHER" id="PTHR43300">
    <property type="entry name" value="ACETYLTRANSFERASE"/>
    <property type="match status" value="1"/>
</dbReference>
<evidence type="ECO:0000256" key="1">
    <source>
        <dbReference type="ARBA" id="ARBA00007274"/>
    </source>
</evidence>
<keyword evidence="3" id="KW-0677">Repeat</keyword>